<protein>
    <submittedName>
        <fullName evidence="1">Putative aminopeptidase npepl1</fullName>
    </submittedName>
</protein>
<gene>
    <name evidence="1" type="primary">NPEPL1_5</name>
    <name evidence="1" type="ORF">FOZ62_019352</name>
</gene>
<dbReference type="Proteomes" id="UP000574390">
    <property type="component" value="Unassembled WGS sequence"/>
</dbReference>
<accession>A0A7J6SRY6</accession>
<dbReference type="AlphaFoldDB" id="A0A7J6SRY6"/>
<sequence>MAMRTCSSRGLIGFVKNRTNAQVSCAGWFVYENMMAAAAKTEDIKYLHVDMAYPVEFMDNKATGYGVCLISQLLGLFNDCLPQ</sequence>
<name>A0A7J6SRY6_PEROL</name>
<keyword evidence="1" id="KW-0031">Aminopeptidase</keyword>
<keyword evidence="1" id="KW-0378">Hydrolase</keyword>
<comment type="caution">
    <text evidence="1">The sequence shown here is derived from an EMBL/GenBank/DDBJ whole genome shotgun (WGS) entry which is preliminary data.</text>
</comment>
<organism evidence="1 2">
    <name type="scientific">Perkinsus olseni</name>
    <name type="common">Perkinsus atlanticus</name>
    <dbReference type="NCBI Taxonomy" id="32597"/>
    <lineage>
        <taxon>Eukaryota</taxon>
        <taxon>Sar</taxon>
        <taxon>Alveolata</taxon>
        <taxon>Perkinsozoa</taxon>
        <taxon>Perkinsea</taxon>
        <taxon>Perkinsida</taxon>
        <taxon>Perkinsidae</taxon>
        <taxon>Perkinsus</taxon>
    </lineage>
</organism>
<reference evidence="1 2" key="1">
    <citation type="submission" date="2020-04" db="EMBL/GenBank/DDBJ databases">
        <title>Perkinsus olseni comparative genomics.</title>
        <authorList>
            <person name="Bogema D.R."/>
        </authorList>
    </citation>
    <scope>NUCLEOTIDE SEQUENCE [LARGE SCALE GENOMIC DNA]</scope>
    <source>
        <strain evidence="1">ATCC PRA-205</strain>
    </source>
</reference>
<keyword evidence="1" id="KW-0645">Protease</keyword>
<evidence type="ECO:0000313" key="1">
    <source>
        <dbReference type="EMBL" id="KAF4735302.1"/>
    </source>
</evidence>
<proteinExistence type="predicted"/>
<evidence type="ECO:0000313" key="2">
    <source>
        <dbReference type="Proteomes" id="UP000574390"/>
    </source>
</evidence>
<dbReference type="GO" id="GO:0004177">
    <property type="term" value="F:aminopeptidase activity"/>
    <property type="evidence" value="ECO:0007669"/>
    <property type="project" value="UniProtKB-KW"/>
</dbReference>
<dbReference type="Gene3D" id="3.40.630.10">
    <property type="entry name" value="Zn peptidases"/>
    <property type="match status" value="1"/>
</dbReference>
<dbReference type="EMBL" id="JABANM010012866">
    <property type="protein sequence ID" value="KAF4735302.1"/>
    <property type="molecule type" value="Genomic_DNA"/>
</dbReference>